<proteinExistence type="predicted"/>
<comment type="caution">
    <text evidence="3">The sequence shown here is derived from an EMBL/GenBank/DDBJ whole genome shotgun (WGS) entry which is preliminary data.</text>
</comment>
<organism evidence="3 4">
    <name type="scientific">Eiseniibacteriota bacterium</name>
    <dbReference type="NCBI Taxonomy" id="2212470"/>
    <lineage>
        <taxon>Bacteria</taxon>
        <taxon>Candidatus Eiseniibacteriota</taxon>
    </lineage>
</organism>
<evidence type="ECO:0000259" key="2">
    <source>
        <dbReference type="Pfam" id="PF03572"/>
    </source>
</evidence>
<reference evidence="3" key="1">
    <citation type="submission" date="2021-05" db="EMBL/GenBank/DDBJ databases">
        <title>Energy efficiency and biological interactions define the core microbiome of deep oligotrophic groundwater.</title>
        <authorList>
            <person name="Mehrshad M."/>
            <person name="Lopez-Fernandez M."/>
            <person name="Bell E."/>
            <person name="Bernier-Latmani R."/>
            <person name="Bertilsson S."/>
            <person name="Dopson M."/>
        </authorList>
    </citation>
    <scope>NUCLEOTIDE SEQUENCE</scope>
    <source>
        <strain evidence="3">Modern_marine.mb.64</strain>
    </source>
</reference>
<name>A0A948RZ85_UNCEI</name>
<dbReference type="Gene3D" id="3.90.226.10">
    <property type="entry name" value="2-enoyl-CoA Hydratase, Chain A, domain 1"/>
    <property type="match status" value="1"/>
</dbReference>
<dbReference type="Proteomes" id="UP000777784">
    <property type="component" value="Unassembled WGS sequence"/>
</dbReference>
<protein>
    <recommendedName>
        <fullName evidence="2">Tail specific protease domain-containing protein</fullName>
    </recommendedName>
</protein>
<evidence type="ECO:0000313" key="4">
    <source>
        <dbReference type="Proteomes" id="UP000777784"/>
    </source>
</evidence>
<dbReference type="EMBL" id="JAHJDP010000087">
    <property type="protein sequence ID" value="MBU2692342.1"/>
    <property type="molecule type" value="Genomic_DNA"/>
</dbReference>
<feature type="domain" description="Tail specific protease" evidence="2">
    <location>
        <begin position="265"/>
        <end position="423"/>
    </location>
</feature>
<gene>
    <name evidence="3" type="ORF">KJ970_15575</name>
</gene>
<dbReference type="GO" id="GO:0008236">
    <property type="term" value="F:serine-type peptidase activity"/>
    <property type="evidence" value="ECO:0007669"/>
    <property type="project" value="InterPro"/>
</dbReference>
<sequence>MKYLASILLMLAMGMAVSQEYSGDEFKEDYLEACELISSKYIYFERKCALSRSGFLEQRKLHADTIIWNRQSFVKEIRNLRATFSDGHFYWDVPREISPVDTFYTLGFVSTFTDDSLLIVKKIFPHYAPPVKIGDIISDINNIPAKDYIKELGRKEPQSTRNATYEIAARNLSLIRRQAPTMDSLEDVKIEVLRDQKKLVFNIGYKKCSITTDISKSRKNKETLLLQRNGYLSLEDLPDESISPHSSLLLYMLETEKEKYCILHPRDFVAWEAADIETIMGMIKEIGPDALVIDLKDCSGGGFNDMLYLSYALGVEKEFKFFYDIIDKENRRESGVDDFDFITDRISMKNSWSGKVYIRSNEICGSACDFFIRWMKMNGRAVIVGMPPAGRGGGTDDFKLKNTGTRIGFPLRERIPLDYPSSIEGETMGIDYYSEQTLDLLLDELSNH</sequence>
<dbReference type="GO" id="GO:0006508">
    <property type="term" value="P:proteolysis"/>
    <property type="evidence" value="ECO:0007669"/>
    <property type="project" value="InterPro"/>
</dbReference>
<dbReference type="Pfam" id="PF03572">
    <property type="entry name" value="Peptidase_S41"/>
    <property type="match status" value="1"/>
</dbReference>
<dbReference type="InterPro" id="IPR005151">
    <property type="entry name" value="Tail-specific_protease"/>
</dbReference>
<feature type="chain" id="PRO_5036793280" description="Tail specific protease domain-containing protein" evidence="1">
    <location>
        <begin position="19"/>
        <end position="448"/>
    </location>
</feature>
<keyword evidence="1" id="KW-0732">Signal</keyword>
<dbReference type="AlphaFoldDB" id="A0A948RZ85"/>
<evidence type="ECO:0000256" key="1">
    <source>
        <dbReference type="SAM" id="SignalP"/>
    </source>
</evidence>
<dbReference type="SUPFAM" id="SSF52096">
    <property type="entry name" value="ClpP/crotonase"/>
    <property type="match status" value="1"/>
</dbReference>
<feature type="signal peptide" evidence="1">
    <location>
        <begin position="1"/>
        <end position="18"/>
    </location>
</feature>
<evidence type="ECO:0000313" key="3">
    <source>
        <dbReference type="EMBL" id="MBU2692342.1"/>
    </source>
</evidence>
<accession>A0A948RZ85</accession>
<dbReference type="InterPro" id="IPR029045">
    <property type="entry name" value="ClpP/crotonase-like_dom_sf"/>
</dbReference>